<gene>
    <name evidence="5" type="ORF">V1264_007469</name>
</gene>
<dbReference type="PRINTS" id="PR00625">
    <property type="entry name" value="JDOMAIN"/>
</dbReference>
<organism evidence="5 6">
    <name type="scientific">Littorina saxatilis</name>
    <dbReference type="NCBI Taxonomy" id="31220"/>
    <lineage>
        <taxon>Eukaryota</taxon>
        <taxon>Metazoa</taxon>
        <taxon>Spiralia</taxon>
        <taxon>Lophotrochozoa</taxon>
        <taxon>Mollusca</taxon>
        <taxon>Gastropoda</taxon>
        <taxon>Caenogastropoda</taxon>
        <taxon>Littorinimorpha</taxon>
        <taxon>Littorinoidea</taxon>
        <taxon>Littorinidae</taxon>
        <taxon>Littorina</taxon>
    </lineage>
</organism>
<dbReference type="PANTHER" id="PTHR44303">
    <property type="entry name" value="DNAJ HOMOLOG SUBFAMILY C MEMBER 16"/>
    <property type="match status" value="1"/>
</dbReference>
<dbReference type="AlphaFoldDB" id="A0AAN9AWH4"/>
<sequence>MNVSIFVTKLALCVGLLALVLAEDLYAVLNVEKSASTQEIKAAYKRLARQWHPDKNKSPDATDHFTKINEAYETLGDAERRRDYDNYGYTTAQGRAQRRHPESGFPFDEFFGGGGFGFGGGFGRQAESIIDKHMATLRNFESKLQPESHQTPCFLYAFGNFCFNCMRMEHLLEKIFEEVESVGLCIATIHVQRSPDLASYLRIHNVPEVMGMVNGKVTHLKVNVISVQGLRDFVRQLFPKDTLIRLKDSDVDAFLQKWRNNQMTAIFFSPRSEPSARFLAPAFFHRDRVAFGYVCTSTVEAEELMLKFNVNKRRETLLMFNEETTSPVATISMQQLERSTLEEVITGNQFLLLPRLSSQSVFDELCPKESKLKRRKLCVALITNKIAEHDAARDRFRQFALGEGIRLHPERVRFVYLYEEVQKKVMEVLTRGNTTRTTNVLEVAIIWPQDKKRVNYEFLEQGWSLDDDGLDISREALRKRLTELLETDHLLPYKAIMPDFYNEHTLNLLTRIFYKLLDWLDRLWFFFAGYEAQTYFMTILMMVMVAFMAFIVKRMNDAEEAQIRHQMKPGQKRPRPPSSTPDNQTIHLYELRYETFNNLVKEADTGLTFVILVDEECKKQLLHKFAEIMQPYSRYSALTFGFLQLEYYISWYQHLLEQSMSFKVKLSSINIRNCIGTVIALNGYRKYYYMYHPRNAQKWIRKQNQVGQAMGFMDSDSDSGNEATKNEQSDRMDERIFVNEVLSGLSLWMDRIFDGSVKKVRIDYWPEMAQ</sequence>
<dbReference type="PROSITE" id="PS50076">
    <property type="entry name" value="DNAJ_2"/>
    <property type="match status" value="1"/>
</dbReference>
<name>A0AAN9AWH4_9CAEN</name>
<dbReference type="Gene3D" id="1.10.287.110">
    <property type="entry name" value="DnaJ domain"/>
    <property type="match status" value="1"/>
</dbReference>
<feature type="region of interest" description="Disordered" evidence="1">
    <location>
        <begin position="563"/>
        <end position="583"/>
    </location>
</feature>
<evidence type="ECO:0000256" key="3">
    <source>
        <dbReference type="SAM" id="SignalP"/>
    </source>
</evidence>
<feature type="transmembrane region" description="Helical" evidence="2">
    <location>
        <begin position="535"/>
        <end position="552"/>
    </location>
</feature>
<protein>
    <recommendedName>
        <fullName evidence="4">J domain-containing protein</fullName>
    </recommendedName>
</protein>
<feature type="signal peptide" evidence="3">
    <location>
        <begin position="1"/>
        <end position="22"/>
    </location>
</feature>
<keyword evidence="3" id="KW-0732">Signal</keyword>
<feature type="chain" id="PRO_5042856329" description="J domain-containing protein" evidence="3">
    <location>
        <begin position="23"/>
        <end position="770"/>
    </location>
</feature>
<dbReference type="InterPro" id="IPR036869">
    <property type="entry name" value="J_dom_sf"/>
</dbReference>
<feature type="region of interest" description="Disordered" evidence="1">
    <location>
        <begin position="711"/>
        <end position="730"/>
    </location>
</feature>
<keyword evidence="2" id="KW-0472">Membrane</keyword>
<dbReference type="InterPro" id="IPR018253">
    <property type="entry name" value="DnaJ_domain_CS"/>
</dbReference>
<dbReference type="CDD" id="cd06257">
    <property type="entry name" value="DnaJ"/>
    <property type="match status" value="1"/>
</dbReference>
<comment type="caution">
    <text evidence="5">The sequence shown here is derived from an EMBL/GenBank/DDBJ whole genome shotgun (WGS) entry which is preliminary data.</text>
</comment>
<dbReference type="InterPro" id="IPR052448">
    <property type="entry name" value="DnaJ_C16_autophagy_reg"/>
</dbReference>
<dbReference type="SUPFAM" id="SSF52833">
    <property type="entry name" value="Thioredoxin-like"/>
    <property type="match status" value="1"/>
</dbReference>
<keyword evidence="2" id="KW-0812">Transmembrane</keyword>
<feature type="domain" description="J" evidence="4">
    <location>
        <begin position="24"/>
        <end position="88"/>
    </location>
</feature>
<accession>A0AAN9AWH4</accession>
<evidence type="ECO:0000256" key="2">
    <source>
        <dbReference type="SAM" id="Phobius"/>
    </source>
</evidence>
<dbReference type="Proteomes" id="UP001374579">
    <property type="component" value="Unassembled WGS sequence"/>
</dbReference>
<evidence type="ECO:0000313" key="6">
    <source>
        <dbReference type="Proteomes" id="UP001374579"/>
    </source>
</evidence>
<dbReference type="SMART" id="SM00271">
    <property type="entry name" value="DnaJ"/>
    <property type="match status" value="1"/>
</dbReference>
<dbReference type="InterPro" id="IPR036249">
    <property type="entry name" value="Thioredoxin-like_sf"/>
</dbReference>
<dbReference type="EMBL" id="JBAMIC010000019">
    <property type="protein sequence ID" value="KAK7093775.1"/>
    <property type="molecule type" value="Genomic_DNA"/>
</dbReference>
<dbReference type="PROSITE" id="PS00636">
    <property type="entry name" value="DNAJ_1"/>
    <property type="match status" value="1"/>
</dbReference>
<proteinExistence type="predicted"/>
<evidence type="ECO:0000256" key="1">
    <source>
        <dbReference type="SAM" id="MobiDB-lite"/>
    </source>
</evidence>
<dbReference type="InterPro" id="IPR001623">
    <property type="entry name" value="DnaJ_domain"/>
</dbReference>
<keyword evidence="6" id="KW-1185">Reference proteome</keyword>
<dbReference type="PANTHER" id="PTHR44303:SF2">
    <property type="entry name" value="DNAJ HOMOLOG SUBFAMILY C MEMBER 16"/>
    <property type="match status" value="1"/>
</dbReference>
<dbReference type="Pfam" id="PF00226">
    <property type="entry name" value="DnaJ"/>
    <property type="match status" value="1"/>
</dbReference>
<feature type="compositionally biased region" description="Basic residues" evidence="1">
    <location>
        <begin position="565"/>
        <end position="575"/>
    </location>
</feature>
<keyword evidence="2" id="KW-1133">Transmembrane helix</keyword>
<dbReference type="SUPFAM" id="SSF46565">
    <property type="entry name" value="Chaperone J-domain"/>
    <property type="match status" value="1"/>
</dbReference>
<evidence type="ECO:0000313" key="5">
    <source>
        <dbReference type="EMBL" id="KAK7093775.1"/>
    </source>
</evidence>
<dbReference type="Gene3D" id="3.40.30.10">
    <property type="entry name" value="Glutaredoxin"/>
    <property type="match status" value="1"/>
</dbReference>
<reference evidence="5 6" key="1">
    <citation type="submission" date="2024-02" db="EMBL/GenBank/DDBJ databases">
        <title>Chromosome-scale genome assembly of the rough periwinkle Littorina saxatilis.</title>
        <authorList>
            <person name="De Jode A."/>
            <person name="Faria R."/>
            <person name="Formenti G."/>
            <person name="Sims Y."/>
            <person name="Smith T.P."/>
            <person name="Tracey A."/>
            <person name="Wood J.M.D."/>
            <person name="Zagrodzka Z.B."/>
            <person name="Johannesson K."/>
            <person name="Butlin R.K."/>
            <person name="Leder E.H."/>
        </authorList>
    </citation>
    <scope>NUCLEOTIDE SEQUENCE [LARGE SCALE GENOMIC DNA]</scope>
    <source>
        <strain evidence="5">Snail1</strain>
        <tissue evidence="5">Muscle</tissue>
    </source>
</reference>
<evidence type="ECO:0000259" key="4">
    <source>
        <dbReference type="PROSITE" id="PS50076"/>
    </source>
</evidence>